<feature type="chain" id="PRO_5002463310" description="DUF4142 domain-containing protein" evidence="1">
    <location>
        <begin position="25"/>
        <end position="174"/>
    </location>
</feature>
<dbReference type="Pfam" id="PF13628">
    <property type="entry name" value="DUF4142"/>
    <property type="match status" value="1"/>
</dbReference>
<proteinExistence type="predicted"/>
<dbReference type="Proteomes" id="UP000033651">
    <property type="component" value="Unassembled WGS sequence"/>
</dbReference>
<feature type="domain" description="DUF4142" evidence="2">
    <location>
        <begin position="35"/>
        <end position="170"/>
    </location>
</feature>
<keyword evidence="4" id="KW-1185">Reference proteome</keyword>
<dbReference type="RefSeq" id="WP_045829266.1">
    <property type="nucleotide sequence ID" value="NZ_JZRB01000018.1"/>
</dbReference>
<evidence type="ECO:0000259" key="2">
    <source>
        <dbReference type="Pfam" id="PF13628"/>
    </source>
</evidence>
<dbReference type="OrthoDB" id="118677at2"/>
<dbReference type="InterPro" id="IPR025419">
    <property type="entry name" value="DUF4142"/>
</dbReference>
<evidence type="ECO:0000313" key="4">
    <source>
        <dbReference type="Proteomes" id="UP000033651"/>
    </source>
</evidence>
<name>A0A0F3KUW4_9GAMM</name>
<sequence length="174" mass="18085">MTRSKFRMSLFASCLVLASGGAIAQTANASTGSQADASFVKAASAAGLAEVKLGKLATENGGSDDVKTFGKNMVDDHAAAGEELKTIAAGKSIPVSSEPMPADAKVADQMAGQKGAAFDMAFKKKMVADHQKVIKLFTRESTNGKDADLKAFATKTLPTLKHHLEMAQKLPAAK</sequence>
<comment type="caution">
    <text evidence="3">The sequence shown here is derived from an EMBL/GenBank/DDBJ whole genome shotgun (WGS) entry which is preliminary data.</text>
</comment>
<dbReference type="EMBL" id="JZRB01000018">
    <property type="protein sequence ID" value="KJV34742.1"/>
    <property type="molecule type" value="Genomic_DNA"/>
</dbReference>
<gene>
    <name evidence="3" type="ORF">VI08_09080</name>
</gene>
<reference evidence="3 4" key="1">
    <citation type="submission" date="2015-03" db="EMBL/GenBank/DDBJ databases">
        <title>Draft genome sequence of Luteibacter yeojuensis strain SU11.</title>
        <authorList>
            <person name="Sulaiman J."/>
            <person name="Priya K."/>
            <person name="Chan K.-G."/>
        </authorList>
    </citation>
    <scope>NUCLEOTIDE SEQUENCE [LARGE SCALE GENOMIC DNA]</scope>
    <source>
        <strain evidence="3 4">SU11</strain>
    </source>
</reference>
<protein>
    <recommendedName>
        <fullName evidence="2">DUF4142 domain-containing protein</fullName>
    </recommendedName>
</protein>
<evidence type="ECO:0000313" key="3">
    <source>
        <dbReference type="EMBL" id="KJV34742.1"/>
    </source>
</evidence>
<accession>A0A0F3KUW4</accession>
<dbReference type="PATRIC" id="fig|345309.4.peg.1036"/>
<keyword evidence="1" id="KW-0732">Signal</keyword>
<organism evidence="3 4">
    <name type="scientific">Luteibacter yeojuensis</name>
    <dbReference type="NCBI Taxonomy" id="345309"/>
    <lineage>
        <taxon>Bacteria</taxon>
        <taxon>Pseudomonadati</taxon>
        <taxon>Pseudomonadota</taxon>
        <taxon>Gammaproteobacteria</taxon>
        <taxon>Lysobacterales</taxon>
        <taxon>Rhodanobacteraceae</taxon>
        <taxon>Luteibacter</taxon>
    </lineage>
</organism>
<evidence type="ECO:0000256" key="1">
    <source>
        <dbReference type="SAM" id="SignalP"/>
    </source>
</evidence>
<feature type="signal peptide" evidence="1">
    <location>
        <begin position="1"/>
        <end position="24"/>
    </location>
</feature>
<dbReference type="AlphaFoldDB" id="A0A0F3KUW4"/>
<dbReference type="InterPro" id="IPR012347">
    <property type="entry name" value="Ferritin-like"/>
</dbReference>
<dbReference type="Gene3D" id="1.20.1260.10">
    <property type="match status" value="1"/>
</dbReference>
<dbReference type="PANTHER" id="PTHR38593:SF1">
    <property type="entry name" value="BLR2558 PROTEIN"/>
    <property type="match status" value="1"/>
</dbReference>
<dbReference type="PANTHER" id="PTHR38593">
    <property type="entry name" value="BLR2558 PROTEIN"/>
    <property type="match status" value="1"/>
</dbReference>